<dbReference type="EMBL" id="KV460227">
    <property type="protein sequence ID" value="OBT96540.1"/>
    <property type="molecule type" value="Genomic_DNA"/>
</dbReference>
<evidence type="ECO:0000256" key="4">
    <source>
        <dbReference type="ARBA" id="ARBA00022741"/>
    </source>
</evidence>
<dbReference type="Proteomes" id="UP000091956">
    <property type="component" value="Unassembled WGS sequence"/>
</dbReference>
<feature type="domain" description="Protein kinase" evidence="9">
    <location>
        <begin position="62"/>
        <end position="350"/>
    </location>
</feature>
<dbReference type="GO" id="GO:0005524">
    <property type="term" value="F:ATP binding"/>
    <property type="evidence" value="ECO:0007669"/>
    <property type="project" value="UniProtKB-KW"/>
</dbReference>
<dbReference type="InterPro" id="IPR000719">
    <property type="entry name" value="Prot_kinase_dom"/>
</dbReference>
<dbReference type="PANTHER" id="PTHR47634">
    <property type="entry name" value="PROTEIN KINASE DOMAIN-CONTAINING PROTEIN-RELATED"/>
    <property type="match status" value="1"/>
</dbReference>
<sequence length="350" mass="40028">MNSISRLAQLFLKRPPSPLHQIPIAGFHVLNKGQLIEEETLPHYSPAQFFPINIGEVLNARYPVIGKLGYGGNSTAWLSRDLKEHKYVTVKVCRLECEQVRRGIDVYKHLDTLATSHVGALLIRDMADSFDISNAHGKYPCIVHKPLSISLAQLRSKCPNRRLPVNVLKPALVHIFLALDFLHSEANMVHTDLQERNIILGIEDDSILEEFARSELRHPSPRKVDGDRIIYKSRDLVITKNPGRPVITDFGEARIGQQTYDDDIQPFQYRAPEVIMDMPWSYKVDIWNVGVMIWDLFEDKNMFNTRGPDGVPDSLYHMAHITALLGPAPLDFLERSRSERRQEYYDPKGE</sequence>
<evidence type="ECO:0000256" key="6">
    <source>
        <dbReference type="ARBA" id="ARBA00022840"/>
    </source>
</evidence>
<evidence type="ECO:0000256" key="8">
    <source>
        <dbReference type="ARBA" id="ARBA00048679"/>
    </source>
</evidence>
<dbReference type="GO" id="GO:0005737">
    <property type="term" value="C:cytoplasm"/>
    <property type="evidence" value="ECO:0007669"/>
    <property type="project" value="TreeGrafter"/>
</dbReference>
<dbReference type="Gene3D" id="3.30.200.20">
    <property type="entry name" value="Phosphorylase Kinase, domain 1"/>
    <property type="match status" value="1"/>
</dbReference>
<gene>
    <name evidence="10" type="ORF">VE01_05289</name>
</gene>
<dbReference type="Gene3D" id="1.10.510.10">
    <property type="entry name" value="Transferase(Phosphotransferase) domain 1"/>
    <property type="match status" value="1"/>
</dbReference>
<dbReference type="STRING" id="342668.A0A1B8GL19"/>
<dbReference type="AlphaFoldDB" id="A0A1B8GL19"/>
<keyword evidence="2" id="KW-0723">Serine/threonine-protein kinase</keyword>
<keyword evidence="6" id="KW-0067">ATP-binding</keyword>
<keyword evidence="5" id="KW-0418">Kinase</keyword>
<dbReference type="SMART" id="SM00220">
    <property type="entry name" value="S_TKc"/>
    <property type="match status" value="1"/>
</dbReference>
<dbReference type="SUPFAM" id="SSF56112">
    <property type="entry name" value="Protein kinase-like (PK-like)"/>
    <property type="match status" value="1"/>
</dbReference>
<dbReference type="GeneID" id="28838675"/>
<evidence type="ECO:0000259" key="9">
    <source>
        <dbReference type="PROSITE" id="PS50011"/>
    </source>
</evidence>
<dbReference type="InterPro" id="IPR011009">
    <property type="entry name" value="Kinase-like_dom_sf"/>
</dbReference>
<dbReference type="GO" id="GO:0005634">
    <property type="term" value="C:nucleus"/>
    <property type="evidence" value="ECO:0007669"/>
    <property type="project" value="TreeGrafter"/>
</dbReference>
<evidence type="ECO:0000256" key="1">
    <source>
        <dbReference type="ARBA" id="ARBA00012513"/>
    </source>
</evidence>
<reference evidence="10 11" key="1">
    <citation type="submission" date="2016-03" db="EMBL/GenBank/DDBJ databases">
        <title>Comparative genomics of Pseudogymnoascus destructans, the fungus causing white-nose syndrome of bats.</title>
        <authorList>
            <person name="Palmer J.M."/>
            <person name="Drees K.P."/>
            <person name="Foster J.T."/>
            <person name="Lindner D.L."/>
        </authorList>
    </citation>
    <scope>NUCLEOTIDE SEQUENCE [LARGE SCALE GENOMIC DNA]</scope>
    <source>
        <strain evidence="10 11">UAMH 10579</strain>
    </source>
</reference>
<proteinExistence type="predicted"/>
<evidence type="ECO:0000313" key="11">
    <source>
        <dbReference type="Proteomes" id="UP000091956"/>
    </source>
</evidence>
<keyword evidence="4" id="KW-0547">Nucleotide-binding</keyword>
<dbReference type="InterPro" id="IPR051334">
    <property type="entry name" value="SRPK"/>
</dbReference>
<name>A0A1B8GL19_9PEZI</name>
<evidence type="ECO:0000256" key="5">
    <source>
        <dbReference type="ARBA" id="ARBA00022777"/>
    </source>
</evidence>
<keyword evidence="11" id="KW-1185">Reference proteome</keyword>
<evidence type="ECO:0000256" key="7">
    <source>
        <dbReference type="ARBA" id="ARBA00047899"/>
    </source>
</evidence>
<dbReference type="GO" id="GO:0004674">
    <property type="term" value="F:protein serine/threonine kinase activity"/>
    <property type="evidence" value="ECO:0007669"/>
    <property type="project" value="UniProtKB-KW"/>
</dbReference>
<dbReference type="RefSeq" id="XP_018130273.1">
    <property type="nucleotide sequence ID" value="XM_018274754.2"/>
</dbReference>
<dbReference type="GO" id="GO:0000245">
    <property type="term" value="P:spliceosomal complex assembly"/>
    <property type="evidence" value="ECO:0007669"/>
    <property type="project" value="TreeGrafter"/>
</dbReference>
<dbReference type="PANTHER" id="PTHR47634:SF9">
    <property type="entry name" value="PROTEIN KINASE DOMAIN-CONTAINING PROTEIN-RELATED"/>
    <property type="match status" value="1"/>
</dbReference>
<protein>
    <recommendedName>
        <fullName evidence="1">non-specific serine/threonine protein kinase</fullName>
        <ecNumber evidence="1">2.7.11.1</ecNumber>
    </recommendedName>
</protein>
<accession>A0A1B8GL19</accession>
<dbReference type="OrthoDB" id="5979581at2759"/>
<dbReference type="Pfam" id="PF00069">
    <property type="entry name" value="Pkinase"/>
    <property type="match status" value="1"/>
</dbReference>
<evidence type="ECO:0000256" key="3">
    <source>
        <dbReference type="ARBA" id="ARBA00022679"/>
    </source>
</evidence>
<evidence type="ECO:0000313" key="10">
    <source>
        <dbReference type="EMBL" id="OBT96540.1"/>
    </source>
</evidence>
<dbReference type="GO" id="GO:0050684">
    <property type="term" value="P:regulation of mRNA processing"/>
    <property type="evidence" value="ECO:0007669"/>
    <property type="project" value="TreeGrafter"/>
</dbReference>
<dbReference type="PROSITE" id="PS50011">
    <property type="entry name" value="PROTEIN_KINASE_DOM"/>
    <property type="match status" value="1"/>
</dbReference>
<keyword evidence="3" id="KW-0808">Transferase</keyword>
<evidence type="ECO:0000256" key="2">
    <source>
        <dbReference type="ARBA" id="ARBA00022527"/>
    </source>
</evidence>
<organism evidence="10 11">
    <name type="scientific">Pseudogymnoascus verrucosus</name>
    <dbReference type="NCBI Taxonomy" id="342668"/>
    <lineage>
        <taxon>Eukaryota</taxon>
        <taxon>Fungi</taxon>
        <taxon>Dikarya</taxon>
        <taxon>Ascomycota</taxon>
        <taxon>Pezizomycotina</taxon>
        <taxon>Leotiomycetes</taxon>
        <taxon>Thelebolales</taxon>
        <taxon>Thelebolaceae</taxon>
        <taxon>Pseudogymnoascus</taxon>
    </lineage>
</organism>
<comment type="catalytic activity">
    <reaction evidence="8">
        <text>L-seryl-[protein] + ATP = O-phospho-L-seryl-[protein] + ADP + H(+)</text>
        <dbReference type="Rhea" id="RHEA:17989"/>
        <dbReference type="Rhea" id="RHEA-COMP:9863"/>
        <dbReference type="Rhea" id="RHEA-COMP:11604"/>
        <dbReference type="ChEBI" id="CHEBI:15378"/>
        <dbReference type="ChEBI" id="CHEBI:29999"/>
        <dbReference type="ChEBI" id="CHEBI:30616"/>
        <dbReference type="ChEBI" id="CHEBI:83421"/>
        <dbReference type="ChEBI" id="CHEBI:456216"/>
        <dbReference type="EC" id="2.7.11.1"/>
    </reaction>
</comment>
<dbReference type="EC" id="2.7.11.1" evidence="1"/>
<reference evidence="11" key="2">
    <citation type="journal article" date="2018" name="Nat. Commun.">
        <title>Extreme sensitivity to ultraviolet light in the fungal pathogen causing white-nose syndrome of bats.</title>
        <authorList>
            <person name="Palmer J.M."/>
            <person name="Drees K.P."/>
            <person name="Foster J.T."/>
            <person name="Lindner D.L."/>
        </authorList>
    </citation>
    <scope>NUCLEOTIDE SEQUENCE [LARGE SCALE GENOMIC DNA]</scope>
    <source>
        <strain evidence="11">UAMH 10579</strain>
    </source>
</reference>
<comment type="catalytic activity">
    <reaction evidence="7">
        <text>L-threonyl-[protein] + ATP = O-phospho-L-threonyl-[protein] + ADP + H(+)</text>
        <dbReference type="Rhea" id="RHEA:46608"/>
        <dbReference type="Rhea" id="RHEA-COMP:11060"/>
        <dbReference type="Rhea" id="RHEA-COMP:11605"/>
        <dbReference type="ChEBI" id="CHEBI:15378"/>
        <dbReference type="ChEBI" id="CHEBI:30013"/>
        <dbReference type="ChEBI" id="CHEBI:30616"/>
        <dbReference type="ChEBI" id="CHEBI:61977"/>
        <dbReference type="ChEBI" id="CHEBI:456216"/>
        <dbReference type="EC" id="2.7.11.1"/>
    </reaction>
</comment>